<dbReference type="Proteomes" id="UP000198329">
    <property type="component" value="Plasmid unnamed"/>
</dbReference>
<proteinExistence type="predicted"/>
<organism evidence="1 2">
    <name type="scientific">Pseudoalteromonas nigrifaciens</name>
    <dbReference type="NCBI Taxonomy" id="28109"/>
    <lineage>
        <taxon>Bacteria</taxon>
        <taxon>Pseudomonadati</taxon>
        <taxon>Pseudomonadota</taxon>
        <taxon>Gammaproteobacteria</taxon>
        <taxon>Alteromonadales</taxon>
        <taxon>Pseudoalteromonadaceae</taxon>
        <taxon>Pseudoalteromonas</taxon>
    </lineage>
</organism>
<reference evidence="1 2" key="1">
    <citation type="submission" date="2015-03" db="EMBL/GenBank/DDBJ databases">
        <authorList>
            <person name="Xie B.-B."/>
            <person name="Rong J.-C."/>
            <person name="Qin Q.-L."/>
            <person name="Zhang Y.-Z."/>
        </authorList>
    </citation>
    <scope>NUCLEOTIDE SEQUENCE [LARGE SCALE GENOMIC DNA]</scope>
    <source>
        <strain evidence="1 2">KMM 661</strain>
        <plasmid evidence="1 2">unnamed</plasmid>
    </source>
</reference>
<keyword evidence="1" id="KW-0614">Plasmid</keyword>
<dbReference type="RefSeq" id="WP_089369359.1">
    <property type="nucleotide sequence ID" value="NZ_BJXZ01000063.1"/>
</dbReference>
<sequence>MAIKAATALFIKLGSKGDYESECIEKEGTIKLDYRQIPHELCLSNNWDKVSEFVALEYNTNKASTTSHRNQIKRFYTEPKTTMWITFYDCKLWYCFAEEEVLLDENSRTKSRKTVDGWRSVDSQNNSLFIQTLSGKLTKVQGFRGTICDVKEKEYLLNKINNTQHPDVKNVETNLVSLKLSLEKIIQLLSPQDFEVFVDLIFRSSGWSRVGSAGNTIKTLDIELLAPVTGERAIVQVKSQSNLSLYKEYEERLNIEGYDKAFYVTHTPDKKLSDHINTMDKNNSIQVWDAEKLADLSVNAGLIEWLVSTVG</sequence>
<gene>
    <name evidence="1" type="ORF">PNIG_p0070</name>
</gene>
<dbReference type="AlphaFoldDB" id="A0AAC9UMF5"/>
<name>A0AAC9UMF5_9GAMM</name>
<accession>A0AAC9UMF5</accession>
<dbReference type="KEGG" id="png:PNIG_p0070"/>
<dbReference type="EMBL" id="CP011038">
    <property type="protein sequence ID" value="ASM56348.1"/>
    <property type="molecule type" value="Genomic_DNA"/>
</dbReference>
<geneLocation type="plasmid" evidence="1 2">
    <name>unnamed</name>
</geneLocation>
<evidence type="ECO:0000313" key="1">
    <source>
        <dbReference type="EMBL" id="ASM56348.1"/>
    </source>
</evidence>
<keyword evidence="2" id="KW-1185">Reference proteome</keyword>
<dbReference type="GeneID" id="300943925"/>
<evidence type="ECO:0008006" key="3">
    <source>
        <dbReference type="Google" id="ProtNLM"/>
    </source>
</evidence>
<evidence type="ECO:0000313" key="2">
    <source>
        <dbReference type="Proteomes" id="UP000198329"/>
    </source>
</evidence>
<protein>
    <recommendedName>
        <fullName evidence="3">Restriction endonuclease type IV Mrr domain-containing protein</fullName>
    </recommendedName>
</protein>